<evidence type="ECO:0000256" key="2">
    <source>
        <dbReference type="ARBA" id="ARBA00022643"/>
    </source>
</evidence>
<dbReference type="Pfam" id="PF03358">
    <property type="entry name" value="FMN_red"/>
    <property type="match status" value="1"/>
</dbReference>
<keyword evidence="1" id="KW-0285">Flavoprotein</keyword>
<dbReference type="InterPro" id="IPR051814">
    <property type="entry name" value="NAD(P)H-dep_FMN_reductase"/>
</dbReference>
<evidence type="ECO:0000313" key="5">
    <source>
        <dbReference type="EMBL" id="MCF6377919.1"/>
    </source>
</evidence>
<keyword evidence="6" id="KW-1185">Reference proteome</keyword>
<dbReference type="RefSeq" id="WP_236401674.1">
    <property type="nucleotide sequence ID" value="NZ_JAKJHZ010000006.1"/>
</dbReference>
<reference evidence="5 6" key="1">
    <citation type="submission" date="2022-01" db="EMBL/GenBank/DDBJ databases">
        <title>Nocardioides sp. nov., an actinomycete isolated from mining soil.</title>
        <authorList>
            <person name="Liu L."/>
        </authorList>
    </citation>
    <scope>NUCLEOTIDE SEQUENCE [LARGE SCALE GENOMIC DNA]</scope>
    <source>
        <strain evidence="5 6">KLBMP 9356</strain>
    </source>
</reference>
<evidence type="ECO:0000313" key="6">
    <source>
        <dbReference type="Proteomes" id="UP001201161"/>
    </source>
</evidence>
<name>A0ABS9HBN8_9ACTN</name>
<keyword evidence="3" id="KW-0560">Oxidoreductase</keyword>
<proteinExistence type="predicted"/>
<dbReference type="InterPro" id="IPR005025">
    <property type="entry name" value="FMN_Rdtase-like_dom"/>
</dbReference>
<dbReference type="SUPFAM" id="SSF52218">
    <property type="entry name" value="Flavoproteins"/>
    <property type="match status" value="1"/>
</dbReference>
<dbReference type="Proteomes" id="UP001201161">
    <property type="component" value="Unassembled WGS sequence"/>
</dbReference>
<sequence length="173" mass="17655">MSTTAVVVGNPKPGSRTLAAATYVATQLSGGEPDLVVDLATLGPAILDWADPTVADLVKQVGAADLVVVASPTYKAAYTGLLKLFLDRFAGGTGLSGLAVPLMLGGSPDHSLAPETTLRPVLTEIGGTVPGRALYVVDARHDDPTAYADWLAATRPLVTTVLASHPFPTNGAP</sequence>
<evidence type="ECO:0000256" key="3">
    <source>
        <dbReference type="ARBA" id="ARBA00023002"/>
    </source>
</evidence>
<gene>
    <name evidence="5" type="ORF">L2K70_09900</name>
</gene>
<protein>
    <submittedName>
        <fullName evidence="5">NAD(P)H-dependent oxidoreductase</fullName>
    </submittedName>
</protein>
<dbReference type="InterPro" id="IPR029039">
    <property type="entry name" value="Flavoprotein-like_sf"/>
</dbReference>
<accession>A0ABS9HBN8</accession>
<evidence type="ECO:0000259" key="4">
    <source>
        <dbReference type="Pfam" id="PF03358"/>
    </source>
</evidence>
<comment type="caution">
    <text evidence="5">The sequence shown here is derived from an EMBL/GenBank/DDBJ whole genome shotgun (WGS) entry which is preliminary data.</text>
</comment>
<organism evidence="5 6">
    <name type="scientific">Nocardioides potassii</name>
    <dbReference type="NCBI Taxonomy" id="2911371"/>
    <lineage>
        <taxon>Bacteria</taxon>
        <taxon>Bacillati</taxon>
        <taxon>Actinomycetota</taxon>
        <taxon>Actinomycetes</taxon>
        <taxon>Propionibacteriales</taxon>
        <taxon>Nocardioidaceae</taxon>
        <taxon>Nocardioides</taxon>
    </lineage>
</organism>
<feature type="domain" description="NADPH-dependent FMN reductase-like" evidence="4">
    <location>
        <begin position="5"/>
        <end position="139"/>
    </location>
</feature>
<keyword evidence="2" id="KW-0288">FMN</keyword>
<dbReference type="PANTHER" id="PTHR43408:SF1">
    <property type="entry name" value="FMN REDUCTASE (NADPH)"/>
    <property type="match status" value="1"/>
</dbReference>
<dbReference type="Gene3D" id="3.40.50.360">
    <property type="match status" value="1"/>
</dbReference>
<evidence type="ECO:0000256" key="1">
    <source>
        <dbReference type="ARBA" id="ARBA00022630"/>
    </source>
</evidence>
<dbReference type="EMBL" id="JAKJHZ010000006">
    <property type="protein sequence ID" value="MCF6377919.1"/>
    <property type="molecule type" value="Genomic_DNA"/>
</dbReference>
<dbReference type="PANTHER" id="PTHR43408">
    <property type="entry name" value="FMN REDUCTASE (NADPH)"/>
    <property type="match status" value="1"/>
</dbReference>